<protein>
    <submittedName>
        <fullName evidence="1">Uncharacterized protein</fullName>
    </submittedName>
</protein>
<name>A0AAV9XB08_9PEZI</name>
<dbReference type="AlphaFoldDB" id="A0AAV9XB08"/>
<evidence type="ECO:0000313" key="2">
    <source>
        <dbReference type="Proteomes" id="UP001365542"/>
    </source>
</evidence>
<dbReference type="Proteomes" id="UP001365542">
    <property type="component" value="Unassembled WGS sequence"/>
</dbReference>
<dbReference type="EMBL" id="JAVHJO010000008">
    <property type="protein sequence ID" value="KAK6538334.1"/>
    <property type="molecule type" value="Genomic_DNA"/>
</dbReference>
<evidence type="ECO:0000313" key="1">
    <source>
        <dbReference type="EMBL" id="KAK6538334.1"/>
    </source>
</evidence>
<gene>
    <name evidence="1" type="ORF">TWF694_011212</name>
</gene>
<proteinExistence type="predicted"/>
<accession>A0AAV9XB08</accession>
<sequence length="113" mass="12997">MHFHGFNRRISERKVLRRAITTFIALVNNRAVSRTKKDAITQSVLDAANDAVRVWIATWLSLTGSTKDLFTSFDIDPAMIHAIDSRWWLIPPSCEQIRDTIDDQQVKRIGNVF</sequence>
<keyword evidence="2" id="KW-1185">Reference proteome</keyword>
<organism evidence="1 2">
    <name type="scientific">Orbilia ellipsospora</name>
    <dbReference type="NCBI Taxonomy" id="2528407"/>
    <lineage>
        <taxon>Eukaryota</taxon>
        <taxon>Fungi</taxon>
        <taxon>Dikarya</taxon>
        <taxon>Ascomycota</taxon>
        <taxon>Pezizomycotina</taxon>
        <taxon>Orbiliomycetes</taxon>
        <taxon>Orbiliales</taxon>
        <taxon>Orbiliaceae</taxon>
        <taxon>Orbilia</taxon>
    </lineage>
</organism>
<comment type="caution">
    <text evidence="1">The sequence shown here is derived from an EMBL/GenBank/DDBJ whole genome shotgun (WGS) entry which is preliminary data.</text>
</comment>
<reference evidence="1 2" key="1">
    <citation type="submission" date="2019-10" db="EMBL/GenBank/DDBJ databases">
        <authorList>
            <person name="Palmer J.M."/>
        </authorList>
    </citation>
    <scope>NUCLEOTIDE SEQUENCE [LARGE SCALE GENOMIC DNA]</scope>
    <source>
        <strain evidence="1 2">TWF694</strain>
    </source>
</reference>